<sequence length="300" mass="35049">MCKVKSNWKAGDKMSITYKYFEGENVLALQYDFWRKITSTLPFAWKPTMSPILFKEQKEFDPRSRCFAYEGDDLIGYMSFTGKGDFVSLGYPWVLSGYEGIQDELFERVYGFAVSDEYGGRILAQRFREQWKDQILYFEAKGFEITNESKLIGKYLSKVESTEDNIEFSWKVSNEFIFEDWRSIMEENDEVNEAQIKMMEEYYSSVDFDFSISFFNEEQMIGVMGVTLREDTNYSEVLSFGILQEFKIHKGKMICVLMNEARSRGAETIIFHASDIPEGDIQKELGLSELTKDVMMVKEV</sequence>
<dbReference type="OrthoDB" id="2787829at2"/>
<reference evidence="1 2" key="1">
    <citation type="submission" date="2019-08" db="EMBL/GenBank/DDBJ databases">
        <title>Bacillus genomes from the desert of Cuatro Cienegas, Coahuila.</title>
        <authorList>
            <person name="Olmedo-Alvarez G."/>
        </authorList>
    </citation>
    <scope>NUCLEOTIDE SEQUENCE [LARGE SCALE GENOMIC DNA]</scope>
    <source>
        <strain evidence="1 2">CH87b_3T</strain>
    </source>
</reference>
<protein>
    <recommendedName>
        <fullName evidence="3">N-acetyltransferase domain-containing protein</fullName>
    </recommendedName>
</protein>
<accession>A0A5D4UBG7</accession>
<comment type="caution">
    <text evidence="1">The sequence shown here is derived from an EMBL/GenBank/DDBJ whole genome shotgun (WGS) entry which is preliminary data.</text>
</comment>
<organism evidence="1 2">
    <name type="scientific">Rossellomorea aquimaris</name>
    <dbReference type="NCBI Taxonomy" id="189382"/>
    <lineage>
        <taxon>Bacteria</taxon>
        <taxon>Bacillati</taxon>
        <taxon>Bacillota</taxon>
        <taxon>Bacilli</taxon>
        <taxon>Bacillales</taxon>
        <taxon>Bacillaceae</taxon>
        <taxon>Rossellomorea</taxon>
    </lineage>
</organism>
<dbReference type="RefSeq" id="WP_148969196.1">
    <property type="nucleotide sequence ID" value="NZ_JBNIKW010000003.1"/>
</dbReference>
<name>A0A5D4UBG7_9BACI</name>
<evidence type="ECO:0000313" key="1">
    <source>
        <dbReference type="EMBL" id="TYS84767.1"/>
    </source>
</evidence>
<dbReference type="AlphaFoldDB" id="A0A5D4UBG7"/>
<evidence type="ECO:0008006" key="3">
    <source>
        <dbReference type="Google" id="ProtNLM"/>
    </source>
</evidence>
<proteinExistence type="predicted"/>
<dbReference type="EMBL" id="VTEZ01000004">
    <property type="protein sequence ID" value="TYS84767.1"/>
    <property type="molecule type" value="Genomic_DNA"/>
</dbReference>
<dbReference type="Proteomes" id="UP000324269">
    <property type="component" value="Unassembled WGS sequence"/>
</dbReference>
<gene>
    <name evidence="1" type="ORF">FZC85_15525</name>
</gene>
<evidence type="ECO:0000313" key="2">
    <source>
        <dbReference type="Proteomes" id="UP000324269"/>
    </source>
</evidence>